<name>A0A8T2Q318_CERRI</name>
<evidence type="ECO:0000313" key="2">
    <source>
        <dbReference type="Proteomes" id="UP000825935"/>
    </source>
</evidence>
<proteinExistence type="predicted"/>
<dbReference type="Proteomes" id="UP000825935">
    <property type="component" value="Chromosome 38"/>
</dbReference>
<reference evidence="1" key="1">
    <citation type="submission" date="2021-08" db="EMBL/GenBank/DDBJ databases">
        <title>WGS assembly of Ceratopteris richardii.</title>
        <authorList>
            <person name="Marchant D.B."/>
            <person name="Chen G."/>
            <person name="Jenkins J."/>
            <person name="Shu S."/>
            <person name="Leebens-Mack J."/>
            <person name="Grimwood J."/>
            <person name="Schmutz J."/>
            <person name="Soltis P."/>
            <person name="Soltis D."/>
            <person name="Chen Z.-H."/>
        </authorList>
    </citation>
    <scope>NUCLEOTIDE SEQUENCE</scope>
    <source>
        <strain evidence="1">Whitten #5841</strain>
        <tissue evidence="1">Leaf</tissue>
    </source>
</reference>
<comment type="caution">
    <text evidence="1">The sequence shown here is derived from an EMBL/GenBank/DDBJ whole genome shotgun (WGS) entry which is preliminary data.</text>
</comment>
<dbReference type="EMBL" id="CM035443">
    <property type="protein sequence ID" value="KAH7278068.1"/>
    <property type="molecule type" value="Genomic_DNA"/>
</dbReference>
<evidence type="ECO:0000313" key="1">
    <source>
        <dbReference type="EMBL" id="KAH7278068.1"/>
    </source>
</evidence>
<keyword evidence="2" id="KW-1185">Reference proteome</keyword>
<organism evidence="1 2">
    <name type="scientific">Ceratopteris richardii</name>
    <name type="common">Triangle waterfern</name>
    <dbReference type="NCBI Taxonomy" id="49495"/>
    <lineage>
        <taxon>Eukaryota</taxon>
        <taxon>Viridiplantae</taxon>
        <taxon>Streptophyta</taxon>
        <taxon>Embryophyta</taxon>
        <taxon>Tracheophyta</taxon>
        <taxon>Polypodiopsida</taxon>
        <taxon>Polypodiidae</taxon>
        <taxon>Polypodiales</taxon>
        <taxon>Pteridineae</taxon>
        <taxon>Pteridaceae</taxon>
        <taxon>Parkerioideae</taxon>
        <taxon>Ceratopteris</taxon>
    </lineage>
</organism>
<sequence length="199" mass="21956">MKRAELLNHLRAAWLWRMHETTIKLVQAICYFLPKGSYYIAITEGVISTESDHGLLPHDVLSEEIIKYSACGELFLMGDFNATGPTRGSIIFEFSLTVELICIHPEQAGAVCTSEDIGTDAIGFGHQAINDCMKHWPDLGGLTCLSGISGSRTLNCLISQSEVACIIATFSIALCFIRVDHNYLHFELSSMPRALHHTA</sequence>
<gene>
    <name evidence="1" type="ORF">KP509_38G022400</name>
</gene>
<protein>
    <recommendedName>
        <fullName evidence="3">Endonuclease/exonuclease/phosphatase domain-containing protein</fullName>
    </recommendedName>
</protein>
<dbReference type="AlphaFoldDB" id="A0A8T2Q318"/>
<evidence type="ECO:0008006" key="3">
    <source>
        <dbReference type="Google" id="ProtNLM"/>
    </source>
</evidence>
<accession>A0A8T2Q318</accession>